<sequence length="237" mass="26920">PKFLAQMGKDLEATKVDAFLRKGSFVDYVDEGGMMTFLTHQGKPFKNANEKIMMAQKVMGYAGETSEIWTRLALRERALRQGKPPHEATWIARNYLDFSQGGNVLKALDTGIPYLNAAVQGTRGIFRALADRPYQTLWKFAQLAALASGVYLANRYFNKECWDHIPDREKVNNFCITTPWSFKDKNQNERYLYFKIAKDQGQRVVLYTLASLNIPLSGISLARSYAALFALFLKILA</sequence>
<accession>X1J4Z3</accession>
<dbReference type="AlphaFoldDB" id="X1J4Z3"/>
<protein>
    <submittedName>
        <fullName evidence="1">Uncharacterized protein</fullName>
    </submittedName>
</protein>
<evidence type="ECO:0000313" key="1">
    <source>
        <dbReference type="EMBL" id="GAH89796.1"/>
    </source>
</evidence>
<gene>
    <name evidence="1" type="ORF">S03H2_57007</name>
</gene>
<comment type="caution">
    <text evidence="1">The sequence shown here is derived from an EMBL/GenBank/DDBJ whole genome shotgun (WGS) entry which is preliminary data.</text>
</comment>
<dbReference type="EMBL" id="BARU01036512">
    <property type="protein sequence ID" value="GAH89796.1"/>
    <property type="molecule type" value="Genomic_DNA"/>
</dbReference>
<proteinExistence type="predicted"/>
<reference evidence="1" key="1">
    <citation type="journal article" date="2014" name="Front. Microbiol.">
        <title>High frequency of phylogenetically diverse reductive dehalogenase-homologous genes in deep subseafloor sedimentary metagenomes.</title>
        <authorList>
            <person name="Kawai M."/>
            <person name="Futagami T."/>
            <person name="Toyoda A."/>
            <person name="Takaki Y."/>
            <person name="Nishi S."/>
            <person name="Hori S."/>
            <person name="Arai W."/>
            <person name="Tsubouchi T."/>
            <person name="Morono Y."/>
            <person name="Uchiyama I."/>
            <person name="Ito T."/>
            <person name="Fujiyama A."/>
            <person name="Inagaki F."/>
            <person name="Takami H."/>
        </authorList>
    </citation>
    <scope>NUCLEOTIDE SEQUENCE</scope>
    <source>
        <strain evidence="1">Expedition CK06-06</strain>
    </source>
</reference>
<organism evidence="1">
    <name type="scientific">marine sediment metagenome</name>
    <dbReference type="NCBI Taxonomy" id="412755"/>
    <lineage>
        <taxon>unclassified sequences</taxon>
        <taxon>metagenomes</taxon>
        <taxon>ecological metagenomes</taxon>
    </lineage>
</organism>
<feature type="non-terminal residue" evidence="1">
    <location>
        <position position="1"/>
    </location>
</feature>
<name>X1J4Z3_9ZZZZ</name>